<evidence type="ECO:0000256" key="5">
    <source>
        <dbReference type="ARBA" id="ARBA00022833"/>
    </source>
</evidence>
<dbReference type="Gene3D" id="3.10.450.350">
    <property type="match status" value="1"/>
</dbReference>
<dbReference type="OrthoDB" id="9805070at2"/>
<comment type="cofactor">
    <cofactor evidence="1">
        <name>Zn(2+)</name>
        <dbReference type="ChEBI" id="CHEBI:29105"/>
    </cofactor>
</comment>
<evidence type="ECO:0000256" key="3">
    <source>
        <dbReference type="ARBA" id="ARBA00022723"/>
    </source>
</evidence>
<evidence type="ECO:0000256" key="6">
    <source>
        <dbReference type="ARBA" id="ARBA00023049"/>
    </source>
</evidence>
<dbReference type="Proteomes" id="UP000030826">
    <property type="component" value="Unassembled WGS sequence"/>
</dbReference>
<gene>
    <name evidence="10" type="ORF">LA66_20335</name>
</gene>
<sequence>MKQERHVLDELGDTPPLVADKRRRPDRRQVSARWLAGTLLTGVTSVTLMGIALSAAHEGHPVLARPAVQNLSAASAVPDVPMVRGERVFATAIPLSRSKKVLEVPTMISDGNRDVIRTVPIAYVAMMLGARHTATEDYPDFDPLKVFAESDTEVDADRLGEQGQIYGSRVESDVQLAVEPFDMASADMDDLDDIGTEEAEALLRQTEEDLETTPVQVAAFLPFDPGRFDPMSDIQGYVPGSAFRVIQENVSVSQADDGTAHAGRYTEEIIPLRETYGIEKALTENGYPEAEAGKAAAALGKLLGRDEMRAGEVLRLGLLAHEGDPGLVRVSAYRGIDHLATVGRADDGAYREGPEPQLSRSVAEAFDENATEEPMRSSMPTVYDGIYQASLSYGLDERLVRRLVRLLAADLDFQARLEPEDKLTVLYSLTEGKTEADENSDILYVEARFGNFEKKYYRFWDPEAGILDFYDAEGRSARQFMLRNPVPNGRFTSSFGSRRHPVLGYSRMHWGVDWAAPRGTPILASASGTVTHAGWTSGYGRQTVIKHANGYETSYSHQNSIAKDVVVGAKVRQGQVIGAVGSTGLSTGNHLHYEVSVNGQRVDPMRIRLPASRALKGEQMDAFQEERARIDTLIEEGAADMRVAGR</sequence>
<protein>
    <submittedName>
        <fullName evidence="10">Peptidase M23</fullName>
    </submittedName>
</protein>
<dbReference type="InterPro" id="IPR050570">
    <property type="entry name" value="Cell_wall_metabolism_enzyme"/>
</dbReference>
<dbReference type="Gene3D" id="2.70.70.10">
    <property type="entry name" value="Glucose Permease (Domain IIA)"/>
    <property type="match status" value="1"/>
</dbReference>
<dbReference type="STRING" id="370622.LA66_20335"/>
<feature type="domain" description="M23ase beta-sheet core" evidence="9">
    <location>
        <begin position="507"/>
        <end position="604"/>
    </location>
</feature>
<keyword evidence="6" id="KW-0482">Metalloprotease</keyword>
<evidence type="ECO:0000313" key="11">
    <source>
        <dbReference type="Proteomes" id="UP000030826"/>
    </source>
</evidence>
<dbReference type="InterPro" id="IPR016047">
    <property type="entry name" value="M23ase_b-sheet_dom"/>
</dbReference>
<name>A0A0B1Q1R5_9HYPH</name>
<comment type="caution">
    <text evidence="10">The sequence shown here is derived from an EMBL/GenBank/DDBJ whole genome shotgun (WGS) entry which is preliminary data.</text>
</comment>
<keyword evidence="2" id="KW-0645">Protease</keyword>
<keyword evidence="4" id="KW-0378">Hydrolase</keyword>
<dbReference type="InterPro" id="IPR011055">
    <property type="entry name" value="Dup_hybrid_motif"/>
</dbReference>
<evidence type="ECO:0000256" key="4">
    <source>
        <dbReference type="ARBA" id="ARBA00022801"/>
    </source>
</evidence>
<keyword evidence="3" id="KW-0479">Metal-binding</keyword>
<evidence type="ECO:0000256" key="2">
    <source>
        <dbReference type="ARBA" id="ARBA00022670"/>
    </source>
</evidence>
<proteinExistence type="predicted"/>
<dbReference type="GO" id="GO:0004222">
    <property type="term" value="F:metalloendopeptidase activity"/>
    <property type="evidence" value="ECO:0007669"/>
    <property type="project" value="TreeGrafter"/>
</dbReference>
<dbReference type="CDD" id="cd12797">
    <property type="entry name" value="M23_peptidase"/>
    <property type="match status" value="1"/>
</dbReference>
<dbReference type="PANTHER" id="PTHR21666">
    <property type="entry name" value="PEPTIDASE-RELATED"/>
    <property type="match status" value="1"/>
</dbReference>
<dbReference type="Pfam" id="PF01551">
    <property type="entry name" value="Peptidase_M23"/>
    <property type="match status" value="1"/>
</dbReference>
<evidence type="ECO:0000313" key="10">
    <source>
        <dbReference type="EMBL" id="KHJ52977.1"/>
    </source>
</evidence>
<dbReference type="PANTHER" id="PTHR21666:SF288">
    <property type="entry name" value="CELL DIVISION PROTEIN YTFB"/>
    <property type="match status" value="1"/>
</dbReference>
<dbReference type="EMBL" id="JRFJ01000010">
    <property type="protein sequence ID" value="KHJ52977.1"/>
    <property type="molecule type" value="Genomic_DNA"/>
</dbReference>
<keyword evidence="8" id="KW-0812">Transmembrane</keyword>
<keyword evidence="8" id="KW-1133">Transmembrane helix</keyword>
<keyword evidence="5" id="KW-0862">Zinc</keyword>
<dbReference type="RefSeq" id="WP_039196181.1">
    <property type="nucleotide sequence ID" value="NZ_JRFJ01000010.1"/>
</dbReference>
<keyword evidence="8" id="KW-0472">Membrane</keyword>
<organism evidence="10 11">
    <name type="scientific">Aureimonas altamirensis</name>
    <dbReference type="NCBI Taxonomy" id="370622"/>
    <lineage>
        <taxon>Bacteria</taxon>
        <taxon>Pseudomonadati</taxon>
        <taxon>Pseudomonadota</taxon>
        <taxon>Alphaproteobacteria</taxon>
        <taxon>Hyphomicrobiales</taxon>
        <taxon>Aurantimonadaceae</taxon>
        <taxon>Aureimonas</taxon>
    </lineage>
</organism>
<dbReference type="GO" id="GO:0006508">
    <property type="term" value="P:proteolysis"/>
    <property type="evidence" value="ECO:0007669"/>
    <property type="project" value="UniProtKB-KW"/>
</dbReference>
<dbReference type="GO" id="GO:0046872">
    <property type="term" value="F:metal ion binding"/>
    <property type="evidence" value="ECO:0007669"/>
    <property type="project" value="UniProtKB-KW"/>
</dbReference>
<evidence type="ECO:0000256" key="7">
    <source>
        <dbReference type="SAM" id="MobiDB-lite"/>
    </source>
</evidence>
<reference evidence="10 11" key="1">
    <citation type="submission" date="2014-09" db="EMBL/GenBank/DDBJ databases">
        <title>Isolation and characterization of Aurantimonas altamirensis ON-56566 from clinical sample following a dog bite.</title>
        <authorList>
            <person name="Eshaghi A."/>
            <person name="Li A."/>
            <person name="Shahinas D."/>
            <person name="Bahn P."/>
            <person name="Kus J.V."/>
            <person name="Patel S.N."/>
        </authorList>
    </citation>
    <scope>NUCLEOTIDE SEQUENCE [LARGE SCALE GENOMIC DNA]</scope>
    <source>
        <strain evidence="10 11">ON-56566</strain>
    </source>
</reference>
<dbReference type="AlphaFoldDB" id="A0A0B1Q1R5"/>
<feature type="region of interest" description="Disordered" evidence="7">
    <location>
        <begin position="1"/>
        <end position="25"/>
    </location>
</feature>
<accession>A0A0B1Q1R5</accession>
<feature type="transmembrane region" description="Helical" evidence="8">
    <location>
        <begin position="32"/>
        <end position="56"/>
    </location>
</feature>
<evidence type="ECO:0000259" key="9">
    <source>
        <dbReference type="Pfam" id="PF01551"/>
    </source>
</evidence>
<dbReference type="SUPFAM" id="SSF51261">
    <property type="entry name" value="Duplicated hybrid motif"/>
    <property type="match status" value="1"/>
</dbReference>
<evidence type="ECO:0000256" key="1">
    <source>
        <dbReference type="ARBA" id="ARBA00001947"/>
    </source>
</evidence>
<evidence type="ECO:0000256" key="8">
    <source>
        <dbReference type="SAM" id="Phobius"/>
    </source>
</evidence>